<dbReference type="AlphaFoldDB" id="A0AA40CN76"/>
<evidence type="ECO:0000256" key="5">
    <source>
        <dbReference type="ARBA" id="ARBA00023004"/>
    </source>
</evidence>
<evidence type="ECO:0000256" key="3">
    <source>
        <dbReference type="ARBA" id="ARBA00022723"/>
    </source>
</evidence>
<accession>A0AA40CN76</accession>
<name>A0AA40CN76_9PEZI</name>
<evidence type="ECO:0000256" key="2">
    <source>
        <dbReference type="ARBA" id="ARBA00010617"/>
    </source>
</evidence>
<evidence type="ECO:0000256" key="1">
    <source>
        <dbReference type="ARBA" id="ARBA00001971"/>
    </source>
</evidence>
<dbReference type="EMBL" id="JAULSV010000005">
    <property type="protein sequence ID" value="KAK0644632.1"/>
    <property type="molecule type" value="Genomic_DNA"/>
</dbReference>
<dbReference type="InterPro" id="IPR017972">
    <property type="entry name" value="Cyt_P450_CS"/>
</dbReference>
<comment type="caution">
    <text evidence="8">The sequence shown here is derived from an EMBL/GenBank/DDBJ whole genome shotgun (WGS) entry which is preliminary data.</text>
</comment>
<dbReference type="SUPFAM" id="SSF48264">
    <property type="entry name" value="Cytochrome P450"/>
    <property type="match status" value="1"/>
</dbReference>
<comment type="cofactor">
    <cofactor evidence="1">
        <name>heme</name>
        <dbReference type="ChEBI" id="CHEBI:30413"/>
    </cofactor>
</comment>
<dbReference type="PANTHER" id="PTHR24287:SF17">
    <property type="entry name" value="P450, PUTATIVE (EUROFUNG)-RELATED"/>
    <property type="match status" value="1"/>
</dbReference>
<evidence type="ECO:0000256" key="6">
    <source>
        <dbReference type="ARBA" id="ARBA00023033"/>
    </source>
</evidence>
<reference evidence="8" key="1">
    <citation type="submission" date="2023-06" db="EMBL/GenBank/DDBJ databases">
        <title>Genome-scale phylogeny and comparative genomics of the fungal order Sordariales.</title>
        <authorList>
            <consortium name="Lawrence Berkeley National Laboratory"/>
            <person name="Hensen N."/>
            <person name="Bonometti L."/>
            <person name="Westerberg I."/>
            <person name="Brannstrom I.O."/>
            <person name="Guillou S."/>
            <person name="Cros-Aarteil S."/>
            <person name="Calhoun S."/>
            <person name="Haridas S."/>
            <person name="Kuo A."/>
            <person name="Mondo S."/>
            <person name="Pangilinan J."/>
            <person name="Riley R."/>
            <person name="Labutti K."/>
            <person name="Andreopoulos B."/>
            <person name="Lipzen A."/>
            <person name="Chen C."/>
            <person name="Yanf M."/>
            <person name="Daum C."/>
            <person name="Ng V."/>
            <person name="Clum A."/>
            <person name="Steindorff A."/>
            <person name="Ohm R."/>
            <person name="Martin F."/>
            <person name="Silar P."/>
            <person name="Natvig D."/>
            <person name="Lalanne C."/>
            <person name="Gautier V."/>
            <person name="Ament-Velasquez S.L."/>
            <person name="Kruys A."/>
            <person name="Hutchinson M.I."/>
            <person name="Powell A.J."/>
            <person name="Barry K."/>
            <person name="Miller A.N."/>
            <person name="Grigoriev I.V."/>
            <person name="Debuchy R."/>
            <person name="Gladieux P."/>
            <person name="Thoren M.H."/>
            <person name="Johannesson H."/>
        </authorList>
    </citation>
    <scope>NUCLEOTIDE SEQUENCE</scope>
    <source>
        <strain evidence="8">SMH2532-1</strain>
    </source>
</reference>
<dbReference type="GO" id="GO:0020037">
    <property type="term" value="F:heme binding"/>
    <property type="evidence" value="ECO:0007669"/>
    <property type="project" value="InterPro"/>
</dbReference>
<evidence type="ECO:0000313" key="8">
    <source>
        <dbReference type="EMBL" id="KAK0644632.1"/>
    </source>
</evidence>
<comment type="similarity">
    <text evidence="2 7">Belongs to the cytochrome P450 family.</text>
</comment>
<keyword evidence="6 7" id="KW-0503">Monooxygenase</keyword>
<evidence type="ECO:0000256" key="4">
    <source>
        <dbReference type="ARBA" id="ARBA00023002"/>
    </source>
</evidence>
<proteinExistence type="inferred from homology"/>
<feature type="non-terminal residue" evidence="8">
    <location>
        <position position="100"/>
    </location>
</feature>
<keyword evidence="9" id="KW-1185">Reference proteome</keyword>
<keyword evidence="5 7" id="KW-0408">Iron</keyword>
<keyword evidence="4 7" id="KW-0560">Oxidoreductase</keyword>
<dbReference type="InterPro" id="IPR047146">
    <property type="entry name" value="Cyt_P450_E_CYP52_fungi"/>
</dbReference>
<dbReference type="Proteomes" id="UP001174936">
    <property type="component" value="Unassembled WGS sequence"/>
</dbReference>
<dbReference type="Gene3D" id="1.10.630.10">
    <property type="entry name" value="Cytochrome P450"/>
    <property type="match status" value="1"/>
</dbReference>
<dbReference type="GO" id="GO:0004497">
    <property type="term" value="F:monooxygenase activity"/>
    <property type="evidence" value="ECO:0007669"/>
    <property type="project" value="UniProtKB-KW"/>
</dbReference>
<dbReference type="PANTHER" id="PTHR24287">
    <property type="entry name" value="P450, PUTATIVE (EUROFUNG)-RELATED"/>
    <property type="match status" value="1"/>
</dbReference>
<dbReference type="PROSITE" id="PS00086">
    <property type="entry name" value="CYTOCHROME_P450"/>
    <property type="match status" value="1"/>
</dbReference>
<evidence type="ECO:0000256" key="7">
    <source>
        <dbReference type="RuleBase" id="RU000461"/>
    </source>
</evidence>
<evidence type="ECO:0000313" key="9">
    <source>
        <dbReference type="Proteomes" id="UP001174936"/>
    </source>
</evidence>
<dbReference type="InterPro" id="IPR036396">
    <property type="entry name" value="Cyt_P450_sf"/>
</dbReference>
<protein>
    <submittedName>
        <fullName evidence="8">Cytochrome P450</fullName>
    </submittedName>
</protein>
<gene>
    <name evidence="8" type="ORF">B0T16DRAFT_333569</name>
</gene>
<dbReference type="GO" id="GO:0016705">
    <property type="term" value="F:oxidoreductase activity, acting on paired donors, with incorporation or reduction of molecular oxygen"/>
    <property type="evidence" value="ECO:0007669"/>
    <property type="project" value="InterPro"/>
</dbReference>
<keyword evidence="7" id="KW-0349">Heme</keyword>
<keyword evidence="3 7" id="KW-0479">Metal-binding</keyword>
<dbReference type="GO" id="GO:0005506">
    <property type="term" value="F:iron ion binding"/>
    <property type="evidence" value="ECO:0007669"/>
    <property type="project" value="InterPro"/>
</dbReference>
<sequence>VQYNVYAMDRRKDIYGEDSDEFNPNRWDGLRPGWGFLPFNGGPRVCLGQNFALTEASYVTVRMLQSFEELSPHDDKPWMEQYSLVMCSKNGVQVSVKPVV</sequence>
<organism evidence="8 9">
    <name type="scientific">Cercophora newfieldiana</name>
    <dbReference type="NCBI Taxonomy" id="92897"/>
    <lineage>
        <taxon>Eukaryota</taxon>
        <taxon>Fungi</taxon>
        <taxon>Dikarya</taxon>
        <taxon>Ascomycota</taxon>
        <taxon>Pezizomycotina</taxon>
        <taxon>Sordariomycetes</taxon>
        <taxon>Sordariomycetidae</taxon>
        <taxon>Sordariales</taxon>
        <taxon>Lasiosphaeriaceae</taxon>
        <taxon>Cercophora</taxon>
    </lineage>
</organism>
<dbReference type="InterPro" id="IPR001128">
    <property type="entry name" value="Cyt_P450"/>
</dbReference>
<dbReference type="Pfam" id="PF00067">
    <property type="entry name" value="p450"/>
    <property type="match status" value="1"/>
</dbReference>